<organism evidence="5">
    <name type="scientific">Woronichinia naegeliana WA131</name>
    <dbReference type="NCBI Taxonomy" id="2824559"/>
    <lineage>
        <taxon>Bacteria</taxon>
        <taxon>Bacillati</taxon>
        <taxon>Cyanobacteriota</taxon>
        <taxon>Cyanophyceae</taxon>
        <taxon>Synechococcales</taxon>
        <taxon>Coelosphaeriaceae</taxon>
        <taxon>Woronichinia</taxon>
    </lineage>
</organism>
<name>A0A977KT06_9CYAN</name>
<dbReference type="SUPFAM" id="SSF53474">
    <property type="entry name" value="alpha/beta-Hydrolases"/>
    <property type="match status" value="1"/>
</dbReference>
<keyword evidence="1 5" id="KW-0378">Hydrolase</keyword>
<accession>A0A977KT06</accession>
<keyword evidence="2" id="KW-0442">Lipid degradation</keyword>
<sequence length="559" mass="61829">MAQLRSSWHRPLLLGLISTLLTSLPVKAAERIFITFSPYHRSIRIASLERFAKEGVVDGNLQFYFNVVGVTEAEKKEYRNLLNTQAKIDPIQMSRFLNTEIGEAFLTQIGNLVTIPGGRNGKYALRGALISASLDPKGLTAINFLRQLPTDVQLQGERILERAKLVQALIEATEKFIGTMATLSSVEAKTEPPVNFSQLPDPRQPGPYGVAPKEVWQLHDTSRDRHFYVDVFKPQRWKAGQTPVVIFSHGLASRPEDFDSLGEHLATYGFVVALPQHPGSDYQQAQDLFNGLSRQVFERNEFIDRPKDISFVIDELERRNAGEFGGRLNLTSVGVGGHSFGGYGAMAVAGAEIDWQNLNRECHPNNAFPNTALLLQCRALQLPQRNYDFRDPRVQAVAAVNPVNNAVFGRTGLGKVKVPIIIAGGSYDPATPFVLEQVRSFPWLGSETKYFALADGQAHVDFSQLDAGLSNLIDSMGDLTLPSPDLLHSYRNGIMVPFFKVFTAGDKSYEPFMKSSSSYGQYLSTGQDFKLYIVSGTSAPTLQQELIDFASARGIQAPQ</sequence>
<dbReference type="EMBL" id="CP073041">
    <property type="protein sequence ID" value="UXE59302.1"/>
    <property type="molecule type" value="Genomic_DNA"/>
</dbReference>
<dbReference type="KEGG" id="wna:KA717_26000"/>
<dbReference type="Pfam" id="PF07176">
    <property type="entry name" value="DUF1400"/>
    <property type="match status" value="1"/>
</dbReference>
<dbReference type="InterPro" id="IPR010802">
    <property type="entry name" value="DUF1400"/>
</dbReference>
<dbReference type="Pfam" id="PF03403">
    <property type="entry name" value="PAF-AH_p_II"/>
    <property type="match status" value="1"/>
</dbReference>
<protein>
    <submittedName>
        <fullName evidence="5">Alpha/beta hydrolase</fullName>
    </submittedName>
</protein>
<dbReference type="PANTHER" id="PTHR10272:SF13">
    <property type="entry name" value="POLY(ETHYLENE TEREPHTHALATE) HYDROLASE"/>
    <property type="match status" value="1"/>
</dbReference>
<reference evidence="5" key="1">
    <citation type="submission" date="2021-04" db="EMBL/GenBank/DDBJ databases">
        <title>Genome sequence of Woronichinia naegeliana from Washington state freshwater lake bloom.</title>
        <authorList>
            <person name="Dreher T.W."/>
        </authorList>
    </citation>
    <scope>NUCLEOTIDE SEQUENCE</scope>
    <source>
        <strain evidence="5">WA131</strain>
    </source>
</reference>
<proteinExistence type="predicted"/>
<dbReference type="PANTHER" id="PTHR10272">
    <property type="entry name" value="PLATELET-ACTIVATING FACTOR ACETYLHYDROLASE"/>
    <property type="match status" value="1"/>
</dbReference>
<dbReference type="InterPro" id="IPR029058">
    <property type="entry name" value="AB_hydrolase_fold"/>
</dbReference>
<dbReference type="Proteomes" id="UP001065613">
    <property type="component" value="Chromosome"/>
</dbReference>
<dbReference type="AlphaFoldDB" id="A0A977KT06"/>
<evidence type="ECO:0000313" key="5">
    <source>
        <dbReference type="EMBL" id="UXE59302.1"/>
    </source>
</evidence>
<dbReference type="GO" id="GO:0016042">
    <property type="term" value="P:lipid catabolic process"/>
    <property type="evidence" value="ECO:0007669"/>
    <property type="project" value="UniProtKB-KW"/>
</dbReference>
<dbReference type="Gene3D" id="3.40.50.1820">
    <property type="entry name" value="alpha/beta hydrolase"/>
    <property type="match status" value="1"/>
</dbReference>
<feature type="domain" description="DUF1400" evidence="4">
    <location>
        <begin position="28"/>
        <end position="153"/>
    </location>
</feature>
<gene>
    <name evidence="5" type="ORF">KA717_26000</name>
</gene>
<evidence type="ECO:0000256" key="1">
    <source>
        <dbReference type="ARBA" id="ARBA00022801"/>
    </source>
</evidence>
<evidence type="ECO:0000256" key="3">
    <source>
        <dbReference type="ARBA" id="ARBA00023098"/>
    </source>
</evidence>
<evidence type="ECO:0000259" key="4">
    <source>
        <dbReference type="Pfam" id="PF07176"/>
    </source>
</evidence>
<evidence type="ECO:0000256" key="2">
    <source>
        <dbReference type="ARBA" id="ARBA00022963"/>
    </source>
</evidence>
<keyword evidence="3" id="KW-0443">Lipid metabolism</keyword>
<dbReference type="GO" id="GO:0003847">
    <property type="term" value="F:1-alkyl-2-acetylglycerophosphocholine esterase activity"/>
    <property type="evidence" value="ECO:0007669"/>
    <property type="project" value="TreeGrafter"/>
</dbReference>